<dbReference type="SMART" id="SM00028">
    <property type="entry name" value="TPR"/>
    <property type="match status" value="11"/>
</dbReference>
<evidence type="ECO:0000256" key="2">
    <source>
        <dbReference type="PROSITE-ProRule" id="PRU00708"/>
    </source>
</evidence>
<keyword evidence="1" id="KW-0802">TPR repeat</keyword>
<evidence type="ECO:0000256" key="1">
    <source>
        <dbReference type="PROSITE-ProRule" id="PRU00339"/>
    </source>
</evidence>
<dbReference type="PANTHER" id="PTHR10098">
    <property type="entry name" value="RAPSYN-RELATED"/>
    <property type="match status" value="1"/>
</dbReference>
<reference evidence="4 5" key="1">
    <citation type="submission" date="2022-05" db="EMBL/GenBank/DDBJ databases">
        <authorList>
            <consortium name="Genoscope - CEA"/>
            <person name="William W."/>
        </authorList>
    </citation>
    <scope>NUCLEOTIDE SEQUENCE [LARGE SCALE GENOMIC DNA]</scope>
</reference>
<protein>
    <recommendedName>
        <fullName evidence="3">CHAT domain-containing protein</fullName>
    </recommendedName>
</protein>
<dbReference type="InterPro" id="IPR002885">
    <property type="entry name" value="PPR_rpt"/>
</dbReference>
<dbReference type="PANTHER" id="PTHR10098:SF108">
    <property type="entry name" value="TETRATRICOPEPTIDE REPEAT PROTEIN 28"/>
    <property type="match status" value="1"/>
</dbReference>
<dbReference type="Proteomes" id="UP001159405">
    <property type="component" value="Unassembled WGS sequence"/>
</dbReference>
<dbReference type="EMBL" id="CALNXK010000255">
    <property type="protein sequence ID" value="CAH3179395.1"/>
    <property type="molecule type" value="Genomic_DNA"/>
</dbReference>
<organism evidence="4 5">
    <name type="scientific">Porites lobata</name>
    <dbReference type="NCBI Taxonomy" id="104759"/>
    <lineage>
        <taxon>Eukaryota</taxon>
        <taxon>Metazoa</taxon>
        <taxon>Cnidaria</taxon>
        <taxon>Anthozoa</taxon>
        <taxon>Hexacorallia</taxon>
        <taxon>Scleractinia</taxon>
        <taxon>Fungiina</taxon>
        <taxon>Poritidae</taxon>
        <taxon>Porites</taxon>
    </lineage>
</organism>
<dbReference type="InterPro" id="IPR024983">
    <property type="entry name" value="CHAT_dom"/>
</dbReference>
<dbReference type="PROSITE" id="PS50005">
    <property type="entry name" value="TPR"/>
    <property type="match status" value="1"/>
</dbReference>
<proteinExistence type="predicted"/>
<feature type="domain" description="CHAT" evidence="3">
    <location>
        <begin position="760"/>
        <end position="1031"/>
    </location>
</feature>
<dbReference type="PROSITE" id="PS51375">
    <property type="entry name" value="PPR"/>
    <property type="match status" value="1"/>
</dbReference>
<comment type="caution">
    <text evidence="4">The sequence shown here is derived from an EMBL/GenBank/DDBJ whole genome shotgun (WGS) entry which is preliminary data.</text>
</comment>
<evidence type="ECO:0000313" key="5">
    <source>
        <dbReference type="Proteomes" id="UP001159405"/>
    </source>
</evidence>
<accession>A0ABN8RJ22</accession>
<dbReference type="Pfam" id="PF12770">
    <property type="entry name" value="CHAT"/>
    <property type="match status" value="1"/>
</dbReference>
<feature type="repeat" description="TPR" evidence="1">
    <location>
        <begin position="302"/>
        <end position="335"/>
    </location>
</feature>
<dbReference type="InterPro" id="IPR011990">
    <property type="entry name" value="TPR-like_helical_dom_sf"/>
</dbReference>
<name>A0ABN8RJ22_9CNID</name>
<feature type="repeat" description="PPR" evidence="2">
    <location>
        <begin position="501"/>
        <end position="535"/>
    </location>
</feature>
<gene>
    <name evidence="4" type="ORF">PLOB_00021851</name>
</gene>
<dbReference type="SUPFAM" id="SSF48452">
    <property type="entry name" value="TPR-like"/>
    <property type="match status" value="3"/>
</dbReference>
<dbReference type="InterPro" id="IPR019734">
    <property type="entry name" value="TPR_rpt"/>
</dbReference>
<dbReference type="Pfam" id="PF13374">
    <property type="entry name" value="TPR_10"/>
    <property type="match status" value="1"/>
</dbReference>
<keyword evidence="5" id="KW-1185">Reference proteome</keyword>
<evidence type="ECO:0000313" key="4">
    <source>
        <dbReference type="EMBL" id="CAH3179395.1"/>
    </source>
</evidence>
<dbReference type="Pfam" id="PF13424">
    <property type="entry name" value="TPR_12"/>
    <property type="match status" value="3"/>
</dbReference>
<sequence length="1106" mass="124028">MDNFEEIKTVLCVGVLTATYLMETNRVKAAIDLLKECLILLENNALKNAGAYYMSIVRFYCEDIYSKMYSALWPTDDLESTIECGRKLQTLLRESGKKCDGGWVTFQLGCLHERQDKYQDAKELFLEALGIMIETGDAGGELRCSLALGKVLAALGEFAKARPYLEKAIAIAKKIGDREIEEVCHAYLGAVFNRLGEHYRAEESYRRALCYAKELGNHSREATYLGGLGAAFELRYQFNKAEELYEKELTKRREMGDKKGEASCLTRLGSVIWSVHDLVKAEEYFEKALVIAKEIGDKKGEAINYEHLGNVYKSLRKFSKAKEFYEQAVALWQESGSRTGEPTSYSCLGGVLVSLADHASAKKCYQKARKISLETGNTKEALLNCIQIAGACYSLGEFATAKEYFEKALAIAVTTGERKVEAFCYTTLGTVFGSLKEDHKASEYYKKALAIAREIGDRSEEANVSFLLGCLLPKLFEYRKAKEYTQNALLHWKEMGDRLKEAYCYDSLVSTCCSLGEFSEAEEYYEKSLALSCKAGDIESEVRSHLHWLLIKLSEGNLHEAESHISASVSGYEDMLNAMGGNEQFKMSFLDKNLSDYHVFSLFHIVKGRHAKALQTEELARSRALVDLLSTRYSVEGQTSTSAQAYVDLHEIVNNERNSVFLYLSYPLKKFLCTWILAADKPIRHRVICIRKYLGSEFSSRGVDEVLSNETWREVLVENQCEDRSWFPSNACSSTQKEFPKLQKGKDEHQSPEHTLVDCYKMIIAPVVDSLVESEIVVVPDRLFFKVPFAALQEENGRYLSESFRIRIVPSMTSLKLIHDSPEDYHSHTGALIVGDPEVGSVLFKESIEVVSRLPSASEEAEIIGKLLGIQPLLGEQATKQAVLESINSVSLIHIAAHGDAERGEIVLAPPPAINRTPEEEDYLLTMAEISQVRLRAKLVVLSCCHSAKGQIRAEGVVGIARAFLGSGARSVLVALWAIEDKATKQFMSRFYEHLVSGESASESLHQTMKWMRENGYSKVGQWAPFTLIGDNVTFDFGTKVPAKMSRANEAIISQALYGPELRGNDLLYQLFCVHLIELAGAQRLFSEKISVRRSKYPSLRHKRGL</sequence>
<dbReference type="Gene3D" id="1.25.40.10">
    <property type="entry name" value="Tetratricopeptide repeat domain"/>
    <property type="match status" value="3"/>
</dbReference>
<evidence type="ECO:0000259" key="3">
    <source>
        <dbReference type="Pfam" id="PF12770"/>
    </source>
</evidence>